<gene>
    <name evidence="2" type="ORF">ACPOL_1462</name>
</gene>
<evidence type="ECO:0000313" key="3">
    <source>
        <dbReference type="Proteomes" id="UP000253606"/>
    </source>
</evidence>
<evidence type="ECO:0000313" key="2">
    <source>
        <dbReference type="EMBL" id="AXC10808.1"/>
    </source>
</evidence>
<dbReference type="PANTHER" id="PTHR33797">
    <property type="entry name" value="ORGANIC HYDROPEROXIDE RESISTANCE PROTEIN-LIKE"/>
    <property type="match status" value="1"/>
</dbReference>
<name>A0A2Z5FVB8_9BACT</name>
<dbReference type="PANTHER" id="PTHR33797:SF2">
    <property type="entry name" value="ORGANIC HYDROPEROXIDE RESISTANCE PROTEIN-LIKE"/>
    <property type="match status" value="1"/>
</dbReference>
<dbReference type="NCBIfam" id="TIGR03561">
    <property type="entry name" value="organ_hyd_perox"/>
    <property type="match status" value="1"/>
</dbReference>
<dbReference type="Pfam" id="PF02566">
    <property type="entry name" value="OsmC"/>
    <property type="match status" value="1"/>
</dbReference>
<accession>A0A2Z5FVB8</accession>
<protein>
    <submittedName>
        <fullName evidence="2">Organic hydroperoxide resistance protein</fullName>
    </submittedName>
</protein>
<dbReference type="InterPro" id="IPR019953">
    <property type="entry name" value="OHR"/>
</dbReference>
<reference evidence="2 3" key="1">
    <citation type="journal article" date="2018" name="Front. Microbiol.">
        <title>Hydrolytic Capabilities as a Key to Environmental Success: Chitinolytic and Cellulolytic Acidobacteria From Acidic Sub-arctic Soils and Boreal Peatlands.</title>
        <authorList>
            <person name="Belova S.E."/>
            <person name="Ravin N.V."/>
            <person name="Pankratov T.A."/>
            <person name="Rakitin A.L."/>
            <person name="Ivanova A.A."/>
            <person name="Beletsky A.V."/>
            <person name="Mardanov A.V."/>
            <person name="Sinninghe Damste J.S."/>
            <person name="Dedysh S.N."/>
        </authorList>
    </citation>
    <scope>NUCLEOTIDE SEQUENCE [LARGE SCALE GENOMIC DNA]</scope>
    <source>
        <strain evidence="2 3">SBC82</strain>
    </source>
</reference>
<dbReference type="OrthoDB" id="9797508at2"/>
<dbReference type="RefSeq" id="WP_114206371.1">
    <property type="nucleotide sequence ID" value="NZ_CP030840.1"/>
</dbReference>
<dbReference type="Gene3D" id="3.30.300.20">
    <property type="match status" value="1"/>
</dbReference>
<comment type="similarity">
    <text evidence="1">Belongs to the OsmC/Ohr family.</text>
</comment>
<dbReference type="InterPro" id="IPR015946">
    <property type="entry name" value="KH_dom-like_a/b"/>
</dbReference>
<dbReference type="KEGG" id="abas:ACPOL_1462"/>
<sequence>MKPFYTASVTSVGGRLGHVESSDGALSLDLTHPPAGGGPAKLANPEMLFAAGYAACFAGAMEHVAKQQKIDMGQVSILSKVGIGPNETGGFEIAVEMDITVPNVDQATAEKLVAEGHQVCPYSNATRGNIPVTLTAHGGKS</sequence>
<dbReference type="EMBL" id="CP030840">
    <property type="protein sequence ID" value="AXC10808.1"/>
    <property type="molecule type" value="Genomic_DNA"/>
</dbReference>
<dbReference type="AlphaFoldDB" id="A0A2Z5FVB8"/>
<proteinExistence type="inferred from homology"/>
<dbReference type="InterPro" id="IPR003718">
    <property type="entry name" value="OsmC/Ohr_fam"/>
</dbReference>
<keyword evidence="3" id="KW-1185">Reference proteome</keyword>
<dbReference type="Gene3D" id="2.20.25.10">
    <property type="match status" value="1"/>
</dbReference>
<dbReference type="GO" id="GO:0006979">
    <property type="term" value="P:response to oxidative stress"/>
    <property type="evidence" value="ECO:0007669"/>
    <property type="project" value="InterPro"/>
</dbReference>
<dbReference type="Proteomes" id="UP000253606">
    <property type="component" value="Chromosome"/>
</dbReference>
<organism evidence="2 3">
    <name type="scientific">Acidisarcina polymorpha</name>
    <dbReference type="NCBI Taxonomy" id="2211140"/>
    <lineage>
        <taxon>Bacteria</taxon>
        <taxon>Pseudomonadati</taxon>
        <taxon>Acidobacteriota</taxon>
        <taxon>Terriglobia</taxon>
        <taxon>Terriglobales</taxon>
        <taxon>Acidobacteriaceae</taxon>
        <taxon>Acidisarcina</taxon>
    </lineage>
</organism>
<dbReference type="InterPro" id="IPR036102">
    <property type="entry name" value="OsmC/Ohrsf"/>
</dbReference>
<evidence type="ECO:0000256" key="1">
    <source>
        <dbReference type="ARBA" id="ARBA00007378"/>
    </source>
</evidence>
<dbReference type="SUPFAM" id="SSF82784">
    <property type="entry name" value="OsmC-like"/>
    <property type="match status" value="1"/>
</dbReference>